<dbReference type="InterPro" id="IPR016032">
    <property type="entry name" value="Sig_transdc_resp-reg_C-effctor"/>
</dbReference>
<evidence type="ECO:0000256" key="3">
    <source>
        <dbReference type="ARBA" id="ARBA00023163"/>
    </source>
</evidence>
<dbReference type="CDD" id="cd00130">
    <property type="entry name" value="PAS"/>
    <property type="match status" value="1"/>
</dbReference>
<dbReference type="InterPro" id="IPR000014">
    <property type="entry name" value="PAS"/>
</dbReference>
<dbReference type="CDD" id="cd06170">
    <property type="entry name" value="LuxR_C_like"/>
    <property type="match status" value="1"/>
</dbReference>
<dbReference type="Proteomes" id="UP001521181">
    <property type="component" value="Unassembled WGS sequence"/>
</dbReference>
<dbReference type="NCBIfam" id="TIGR00229">
    <property type="entry name" value="sensory_box"/>
    <property type="match status" value="1"/>
</dbReference>
<dbReference type="PANTHER" id="PTHR44688:SF16">
    <property type="entry name" value="DNA-BINDING TRANSCRIPTIONAL ACTIVATOR DEVR_DOSR"/>
    <property type="match status" value="1"/>
</dbReference>
<dbReference type="SUPFAM" id="SSF46894">
    <property type="entry name" value="C-terminal effector domain of the bipartite response regulators"/>
    <property type="match status" value="1"/>
</dbReference>
<dbReference type="PRINTS" id="PR00038">
    <property type="entry name" value="HTHLUXR"/>
</dbReference>
<dbReference type="SUPFAM" id="SSF55785">
    <property type="entry name" value="PYP-like sensor domain (PAS domain)"/>
    <property type="match status" value="1"/>
</dbReference>
<dbReference type="Gene3D" id="3.30.450.20">
    <property type="entry name" value="PAS domain"/>
    <property type="match status" value="1"/>
</dbReference>
<dbReference type="InterPro" id="IPR035965">
    <property type="entry name" value="PAS-like_dom_sf"/>
</dbReference>
<accession>A0ABS8YUL0</accession>
<dbReference type="PROSITE" id="PS00622">
    <property type="entry name" value="HTH_LUXR_1"/>
    <property type="match status" value="1"/>
</dbReference>
<dbReference type="PROSITE" id="PS50043">
    <property type="entry name" value="HTH_LUXR_2"/>
    <property type="match status" value="1"/>
</dbReference>
<keyword evidence="6" id="KW-1185">Reference proteome</keyword>
<proteinExistence type="predicted"/>
<dbReference type="EMBL" id="JAJUOS010000005">
    <property type="protein sequence ID" value="MCE5973537.1"/>
    <property type="molecule type" value="Genomic_DNA"/>
</dbReference>
<dbReference type="RefSeq" id="WP_233676521.1">
    <property type="nucleotide sequence ID" value="NZ_JAJUOS010000005.1"/>
</dbReference>
<dbReference type="InterPro" id="IPR000792">
    <property type="entry name" value="Tscrpt_reg_LuxR_C"/>
</dbReference>
<evidence type="ECO:0000313" key="6">
    <source>
        <dbReference type="Proteomes" id="UP001521181"/>
    </source>
</evidence>
<evidence type="ECO:0000256" key="2">
    <source>
        <dbReference type="ARBA" id="ARBA00023125"/>
    </source>
</evidence>
<dbReference type="Pfam" id="PF13426">
    <property type="entry name" value="PAS_9"/>
    <property type="match status" value="1"/>
</dbReference>
<dbReference type="Pfam" id="PF00196">
    <property type="entry name" value="GerE"/>
    <property type="match status" value="1"/>
</dbReference>
<organism evidence="5 6">
    <name type="scientific">Rhodobacter flavimaris</name>
    <dbReference type="NCBI Taxonomy" id="2907145"/>
    <lineage>
        <taxon>Bacteria</taxon>
        <taxon>Pseudomonadati</taxon>
        <taxon>Pseudomonadota</taxon>
        <taxon>Alphaproteobacteria</taxon>
        <taxon>Rhodobacterales</taxon>
        <taxon>Rhodobacter group</taxon>
        <taxon>Rhodobacter</taxon>
    </lineage>
</organism>
<keyword evidence="2" id="KW-0238">DNA-binding</keyword>
<evidence type="ECO:0000256" key="1">
    <source>
        <dbReference type="ARBA" id="ARBA00023015"/>
    </source>
</evidence>
<dbReference type="PANTHER" id="PTHR44688">
    <property type="entry name" value="DNA-BINDING TRANSCRIPTIONAL ACTIVATOR DEVR_DOSR"/>
    <property type="match status" value="1"/>
</dbReference>
<reference evidence="5 6" key="1">
    <citation type="submission" date="2021-12" db="EMBL/GenBank/DDBJ databases">
        <title>Sinirhodobacter sp. WL0062 is a bacterium isolated from seawater.</title>
        <authorList>
            <person name="Wang L."/>
            <person name="He W."/>
            <person name="Zhang D.-F."/>
        </authorList>
    </citation>
    <scope>NUCLEOTIDE SEQUENCE [LARGE SCALE GENOMIC DNA]</scope>
    <source>
        <strain evidence="5 6">WL0062</strain>
    </source>
</reference>
<comment type="caution">
    <text evidence="5">The sequence shown here is derived from an EMBL/GenBank/DDBJ whole genome shotgun (WGS) entry which is preliminary data.</text>
</comment>
<keyword evidence="1" id="KW-0805">Transcription regulation</keyword>
<feature type="domain" description="HTH luxR-type" evidence="4">
    <location>
        <begin position="117"/>
        <end position="182"/>
    </location>
</feature>
<name>A0ABS8YUL0_9RHOB</name>
<evidence type="ECO:0000259" key="4">
    <source>
        <dbReference type="PROSITE" id="PS50043"/>
    </source>
</evidence>
<dbReference type="Gene3D" id="1.10.10.10">
    <property type="entry name" value="Winged helix-like DNA-binding domain superfamily/Winged helix DNA-binding domain"/>
    <property type="match status" value="1"/>
</dbReference>
<dbReference type="InterPro" id="IPR036388">
    <property type="entry name" value="WH-like_DNA-bd_sf"/>
</dbReference>
<sequence length="183" mass="21028">MTEDDEALSAFNFAPIGLVLTHRRVVVRANAQMCKVFGYARTALEGQSLSILYPSHEEFDRIGVIGLERMRRENFYVDERIMKRRSGEHFWCRVRGQSLTPENPFERAVWSFADISGLRPIVNLTLRERQIAMHIAEGLTSKEIARLLDISHRTVEAHRARLQEKLDARNTAEVIARITGLPQ</sequence>
<dbReference type="SMART" id="SM00421">
    <property type="entry name" value="HTH_LUXR"/>
    <property type="match status" value="1"/>
</dbReference>
<evidence type="ECO:0000313" key="5">
    <source>
        <dbReference type="EMBL" id="MCE5973537.1"/>
    </source>
</evidence>
<gene>
    <name evidence="5" type="ORF">LZA78_08605</name>
</gene>
<protein>
    <submittedName>
        <fullName evidence="5">PAS and helix-turn-helix domain-containing protein</fullName>
    </submittedName>
</protein>
<keyword evidence="3" id="KW-0804">Transcription</keyword>